<dbReference type="InterPro" id="IPR011008">
    <property type="entry name" value="Dimeric_a/b-barrel"/>
</dbReference>
<evidence type="ECO:0000313" key="3">
    <source>
        <dbReference type="Proteomes" id="UP001305779"/>
    </source>
</evidence>
<protein>
    <recommendedName>
        <fullName evidence="1">ABM domain-containing protein</fullName>
    </recommendedName>
</protein>
<dbReference type="Proteomes" id="UP001305779">
    <property type="component" value="Unassembled WGS sequence"/>
</dbReference>
<dbReference type="InterPro" id="IPR007138">
    <property type="entry name" value="ABM_dom"/>
</dbReference>
<dbReference type="EMBL" id="JAXOVC010000001">
    <property type="protein sequence ID" value="KAK4507400.1"/>
    <property type="molecule type" value="Genomic_DNA"/>
</dbReference>
<evidence type="ECO:0000259" key="1">
    <source>
        <dbReference type="Pfam" id="PF03992"/>
    </source>
</evidence>
<accession>A0ABR0F1V6</accession>
<name>A0ABR0F1V6_ZASCE</name>
<dbReference type="Pfam" id="PF03992">
    <property type="entry name" value="ABM"/>
    <property type="match status" value="1"/>
</dbReference>
<reference evidence="2 3" key="1">
    <citation type="journal article" date="2023" name="G3 (Bethesda)">
        <title>A chromosome-level genome assembly of Zasmidium syzygii isolated from banana leaves.</title>
        <authorList>
            <person name="van Westerhoven A.C."/>
            <person name="Mehrabi R."/>
            <person name="Talebi R."/>
            <person name="Steentjes M.B.F."/>
            <person name="Corcolon B."/>
            <person name="Chong P.A."/>
            <person name="Kema G.H.J."/>
            <person name="Seidl M.F."/>
        </authorList>
    </citation>
    <scope>NUCLEOTIDE SEQUENCE [LARGE SCALE GENOMIC DNA]</scope>
    <source>
        <strain evidence="2 3">P124</strain>
    </source>
</reference>
<dbReference type="SUPFAM" id="SSF54909">
    <property type="entry name" value="Dimeric alpha+beta barrel"/>
    <property type="match status" value="1"/>
</dbReference>
<dbReference type="PANTHER" id="PTHR40624">
    <property type="entry name" value="BIOSYNTHESIS MONOOXYGENASE, PUTATIVE (AFU_ORTHOLOGUE AFUA_1G12025)-RELATED"/>
    <property type="match status" value="1"/>
</dbReference>
<evidence type="ECO:0000313" key="2">
    <source>
        <dbReference type="EMBL" id="KAK4507400.1"/>
    </source>
</evidence>
<sequence length="253" mass="28335">MGTNDIALLCTIHPSSAEAQQRASPPSPIAATTITNISPHQILTLLRTSAREYYRQPTAKCTTWSYFLPFPKPTKPLLIGGLEIYTDKNALQKQIEDPVYFQSFQEIVKKEGLCVQEDELVAWYLSDGFVARGEHARPFGGNLVSLSRFTGDREAILKALRSFVPFVREKEPFVLTYAVFTRPKAPKELLLFVRYKDSKGMQSHSKAPEHVAVVKEIMKHIEGDVSKSTTVWQEVEDSFVSTVEGGPTDSSKL</sequence>
<organism evidence="2 3">
    <name type="scientific">Zasmidium cellare</name>
    <name type="common">Wine cellar mold</name>
    <name type="synonym">Racodium cellare</name>
    <dbReference type="NCBI Taxonomy" id="395010"/>
    <lineage>
        <taxon>Eukaryota</taxon>
        <taxon>Fungi</taxon>
        <taxon>Dikarya</taxon>
        <taxon>Ascomycota</taxon>
        <taxon>Pezizomycotina</taxon>
        <taxon>Dothideomycetes</taxon>
        <taxon>Dothideomycetidae</taxon>
        <taxon>Mycosphaerellales</taxon>
        <taxon>Mycosphaerellaceae</taxon>
        <taxon>Zasmidium</taxon>
    </lineage>
</organism>
<keyword evidence="3" id="KW-1185">Reference proteome</keyword>
<proteinExistence type="predicted"/>
<gene>
    <name evidence="2" type="ORF">PRZ48_001135</name>
</gene>
<feature type="domain" description="ABM" evidence="1">
    <location>
        <begin position="151"/>
        <end position="215"/>
    </location>
</feature>
<dbReference type="PANTHER" id="PTHR40624:SF1">
    <property type="entry name" value="BIOSYNTHESIS MONOOXYGENASE, PUTATIVE (AFU_ORTHOLOGUE AFUA_1G12025)-RELATED"/>
    <property type="match status" value="1"/>
</dbReference>
<comment type="caution">
    <text evidence="2">The sequence shown here is derived from an EMBL/GenBank/DDBJ whole genome shotgun (WGS) entry which is preliminary data.</text>
</comment>
<dbReference type="Gene3D" id="3.30.70.100">
    <property type="match status" value="1"/>
</dbReference>